<name>A0A6B9LD21_9CAUD</name>
<sequence>MTITVYTKPDCGQCEQTKKQLERKGLSYNVVDVFEDEDARKFVEATGNLNMPMVVVREGDKIVRQWHGFRYDEIKTLSKDS</sequence>
<dbReference type="Proteomes" id="UP000463915">
    <property type="component" value="Segment"/>
</dbReference>
<evidence type="ECO:0000313" key="2">
    <source>
        <dbReference type="EMBL" id="QHB37458.1"/>
    </source>
</evidence>
<dbReference type="KEGG" id="vg:77924849"/>
<dbReference type="InterPro" id="IPR006660">
    <property type="entry name" value="Arsenate_reductase-like"/>
</dbReference>
<reference evidence="2 3" key="1">
    <citation type="submission" date="2019-12" db="EMBL/GenBank/DDBJ databases">
        <authorList>
            <person name="Ayuk M.A."/>
            <person name="Robinson C.J."/>
            <person name="Anderson W.A."/>
            <person name="Ullah H."/>
            <person name="Gugssa A."/>
            <person name="Somiranjan G."/>
            <person name="Allen A."/>
            <person name="Lourds M.F."/>
            <person name="Quagraine B.K."/>
            <person name="Smith M."/>
            <person name="Moore M."/>
            <person name="Oliver J."/>
            <person name="Irabor E."/>
            <person name="Roy S.D."/>
            <person name="Bassey G."/>
            <person name="Louis B.N."/>
            <person name="Adu D."/>
            <person name="Akhimien C.E."/>
            <person name="Annor K."/>
            <person name="Archibald A."/>
            <person name="Ashagre K.C."/>
            <person name="Baity M.R."/>
            <person name="Barnes K.J."/>
            <person name="Barrios L.E."/>
            <person name="Black A.C."/>
            <person name="Bowen'Kauth M.S."/>
            <person name="Bowman K.N."/>
            <person name="Breaux D.L."/>
            <person name="Brooks J.A."/>
            <person name="Bwayili H.A."/>
            <person name="Caine T."/>
            <person name="Williams A.Y."/>
            <person name="Norris L.J."/>
            <person name="Nwozo E.O."/>
            <person name="Prosper P.L."/>
            <person name="Rankin N.A."/>
            <person name="Richardson K.M."/>
            <person name="Robinson D.M."/>
            <person name="Salters D.J."/>
            <person name="Savage M.A."/>
            <person name="Solomon S.M."/>
            <person name="Williams L.R."/>
            <person name="Curtis N."/>
            <person name="Garlena R.A."/>
            <person name="Russell D.A."/>
            <person name="Pope W.H."/>
            <person name="Jacobs-Sera D."/>
            <person name="Hatfull G.F."/>
        </authorList>
    </citation>
    <scope>NUCLEOTIDE SEQUENCE [LARGE SCALE GENOMIC DNA]</scope>
</reference>
<evidence type="ECO:0000313" key="3">
    <source>
        <dbReference type="Proteomes" id="UP000463915"/>
    </source>
</evidence>
<dbReference type="SUPFAM" id="SSF52833">
    <property type="entry name" value="Thioredoxin-like"/>
    <property type="match status" value="1"/>
</dbReference>
<dbReference type="PANTHER" id="PTHR34386">
    <property type="entry name" value="GLUTAREDOXIN"/>
    <property type="match status" value="1"/>
</dbReference>
<dbReference type="GeneID" id="77924849"/>
<accession>A0A6B9LD21</accession>
<dbReference type="PROSITE" id="PS51354">
    <property type="entry name" value="GLUTAREDOXIN_2"/>
    <property type="match status" value="1"/>
</dbReference>
<dbReference type="GO" id="GO:0009055">
    <property type="term" value="F:electron transfer activity"/>
    <property type="evidence" value="ECO:0007669"/>
    <property type="project" value="TreeGrafter"/>
</dbReference>
<dbReference type="CDD" id="cd02976">
    <property type="entry name" value="NrdH"/>
    <property type="match status" value="1"/>
</dbReference>
<dbReference type="PROSITE" id="PS51353">
    <property type="entry name" value="ARSC"/>
    <property type="match status" value="1"/>
</dbReference>
<dbReference type="InterPro" id="IPR051548">
    <property type="entry name" value="Grx-like_ET"/>
</dbReference>
<protein>
    <submittedName>
        <fullName evidence="2">Glutaredoxin</fullName>
    </submittedName>
</protein>
<feature type="domain" description="Glutaredoxin" evidence="1">
    <location>
        <begin position="3"/>
        <end position="57"/>
    </location>
</feature>
<proteinExistence type="predicted"/>
<dbReference type="InterPro" id="IPR036249">
    <property type="entry name" value="Thioredoxin-like_sf"/>
</dbReference>
<keyword evidence="3" id="KW-1185">Reference proteome</keyword>
<dbReference type="Gene3D" id="3.40.30.10">
    <property type="entry name" value="Glutaredoxin"/>
    <property type="match status" value="1"/>
</dbReference>
<dbReference type="InterPro" id="IPR002109">
    <property type="entry name" value="Glutaredoxin"/>
</dbReference>
<gene>
    <name evidence="2" type="primary">53</name>
    <name evidence="2" type="ORF">SEA_ONYINYE_53</name>
</gene>
<dbReference type="EMBL" id="MN813687">
    <property type="protein sequence ID" value="QHB37458.1"/>
    <property type="molecule type" value="Genomic_DNA"/>
</dbReference>
<dbReference type="RefSeq" id="YP_010649302.1">
    <property type="nucleotide sequence ID" value="NC_070765.1"/>
</dbReference>
<dbReference type="PANTHER" id="PTHR34386:SF1">
    <property type="entry name" value="GLUTAREDOXIN-LIKE PROTEIN NRDH"/>
    <property type="match status" value="1"/>
</dbReference>
<dbReference type="Pfam" id="PF00462">
    <property type="entry name" value="Glutaredoxin"/>
    <property type="match status" value="1"/>
</dbReference>
<organism evidence="2 3">
    <name type="scientific">Mycobacterium phage Onyinye</name>
    <dbReference type="NCBI Taxonomy" id="2686235"/>
    <lineage>
        <taxon>Viruses</taxon>
        <taxon>Duplodnaviria</taxon>
        <taxon>Heunggongvirae</taxon>
        <taxon>Uroviricota</taxon>
        <taxon>Caudoviricetes</taxon>
        <taxon>Onyinyevirus</taxon>
        <taxon>Onyinyevirus onyinye</taxon>
    </lineage>
</organism>
<evidence type="ECO:0000259" key="1">
    <source>
        <dbReference type="Pfam" id="PF00462"/>
    </source>
</evidence>